<comment type="caution">
    <text evidence="8">The sequence shown here is derived from an EMBL/GenBank/DDBJ whole genome shotgun (WGS) entry which is preliminary data.</text>
</comment>
<proteinExistence type="predicted"/>
<dbReference type="InParanoid" id="A0A7J7DHP6"/>
<evidence type="ECO:0000313" key="9">
    <source>
        <dbReference type="Proteomes" id="UP000593562"/>
    </source>
</evidence>
<evidence type="ECO:0000256" key="6">
    <source>
        <dbReference type="ARBA" id="ARBA00023136"/>
    </source>
</evidence>
<accession>A0A7J7DHP6</accession>
<keyword evidence="3" id="KW-0256">Endoplasmic reticulum</keyword>
<evidence type="ECO:0000256" key="7">
    <source>
        <dbReference type="SAM" id="Phobius"/>
    </source>
</evidence>
<evidence type="ECO:0000256" key="5">
    <source>
        <dbReference type="ARBA" id="ARBA00023098"/>
    </source>
</evidence>
<feature type="transmembrane region" description="Helical" evidence="7">
    <location>
        <begin position="33"/>
        <end position="54"/>
    </location>
</feature>
<dbReference type="GO" id="GO:0006629">
    <property type="term" value="P:lipid metabolic process"/>
    <property type="evidence" value="ECO:0007669"/>
    <property type="project" value="UniProtKB-KW"/>
</dbReference>
<feature type="transmembrane region" description="Helical" evidence="7">
    <location>
        <begin position="300"/>
        <end position="319"/>
    </location>
</feature>
<dbReference type="PANTHER" id="PTHR21212:SF5">
    <property type="entry name" value="SEIPIN-1"/>
    <property type="match status" value="1"/>
</dbReference>
<evidence type="ECO:0000256" key="3">
    <source>
        <dbReference type="ARBA" id="ARBA00022824"/>
    </source>
</evidence>
<keyword evidence="6 7" id="KW-0472">Membrane</keyword>
<dbReference type="GO" id="GO:0005789">
    <property type="term" value="C:endoplasmic reticulum membrane"/>
    <property type="evidence" value="ECO:0007669"/>
    <property type="project" value="UniProtKB-SubCell"/>
</dbReference>
<keyword evidence="2 7" id="KW-0812">Transmembrane</keyword>
<reference evidence="8 9" key="1">
    <citation type="journal article" date="2020" name="Nat. Commun.">
        <title>Genome of Tripterygium wilfordii and identification of cytochrome P450 involved in triptolide biosynthesis.</title>
        <authorList>
            <person name="Tu L."/>
            <person name="Su P."/>
            <person name="Zhang Z."/>
            <person name="Gao L."/>
            <person name="Wang J."/>
            <person name="Hu T."/>
            <person name="Zhou J."/>
            <person name="Zhang Y."/>
            <person name="Zhao Y."/>
            <person name="Liu Y."/>
            <person name="Song Y."/>
            <person name="Tong Y."/>
            <person name="Lu Y."/>
            <person name="Yang J."/>
            <person name="Xu C."/>
            <person name="Jia M."/>
            <person name="Peters R.J."/>
            <person name="Huang L."/>
            <person name="Gao W."/>
        </authorList>
    </citation>
    <scope>NUCLEOTIDE SEQUENCE [LARGE SCALE GENOMIC DNA]</scope>
    <source>
        <strain evidence="9">cv. XIE 37</strain>
        <tissue evidence="8">Leaf</tissue>
    </source>
</reference>
<dbReference type="GO" id="GO:0140042">
    <property type="term" value="P:lipid droplet formation"/>
    <property type="evidence" value="ECO:0007669"/>
    <property type="project" value="UniProtKB-ARBA"/>
</dbReference>
<sequence length="470" mass="53322">MEEDEYEDGKGYNYFIPNPSDDWLTKLISMEAYIIYNYFVLTLVSPITFIFSIASDSYRRAEEVTVKVESVVHKVPSKITHGSLLLVKKFWVGLFSAVHVGVVLVAVMAVGAVLGVGFVHVWVEESVVVRERLFFDYTQDNPTALYSFGCGGRSCNKQALRGIPFGHTIDVSVLLLIPESDYNRHIGFFQLTAELLSANGGVIARSSKPCMLPFRSLLVRLIRTFQMGIPLVLGLCDETQKLNIEMLKHKEGYPRTKAVRVILSSRAGTSHLPQLYEAKLALNSRLPWTKQMVHNWKWTLCVWTSLYIFITFLVFILYFCRPLIFPLTTTRTTATTRRDQIEQDSSAADEFKELQSLTVEESGFSELVRRWQQRRRRREAIFLQLGMPETEGSSATTDESSKRVLRTRAEEERSISKLVRRWRRIHIKRGAIGMPENEGSSASTMTVTREDSGVVVAKDIGDSESVCFSG</sequence>
<evidence type="ECO:0000256" key="1">
    <source>
        <dbReference type="ARBA" id="ARBA00004477"/>
    </source>
</evidence>
<evidence type="ECO:0000256" key="4">
    <source>
        <dbReference type="ARBA" id="ARBA00022989"/>
    </source>
</evidence>
<evidence type="ECO:0008006" key="10">
    <source>
        <dbReference type="Google" id="ProtNLM"/>
    </source>
</evidence>
<name>A0A7J7DHP6_TRIWF</name>
<feature type="transmembrane region" description="Helical" evidence="7">
    <location>
        <begin position="90"/>
        <end position="123"/>
    </location>
</feature>
<dbReference type="CDD" id="cd23995">
    <property type="entry name" value="Seipin_BSCL2_like"/>
    <property type="match status" value="1"/>
</dbReference>
<comment type="subcellular location">
    <subcellularLocation>
        <location evidence="1">Endoplasmic reticulum membrane</location>
        <topology evidence="1">Multi-pass membrane protein</topology>
    </subcellularLocation>
</comment>
<organism evidence="8 9">
    <name type="scientific">Tripterygium wilfordii</name>
    <name type="common">Thunder God vine</name>
    <dbReference type="NCBI Taxonomy" id="458696"/>
    <lineage>
        <taxon>Eukaryota</taxon>
        <taxon>Viridiplantae</taxon>
        <taxon>Streptophyta</taxon>
        <taxon>Embryophyta</taxon>
        <taxon>Tracheophyta</taxon>
        <taxon>Spermatophyta</taxon>
        <taxon>Magnoliopsida</taxon>
        <taxon>eudicotyledons</taxon>
        <taxon>Gunneridae</taxon>
        <taxon>Pentapetalae</taxon>
        <taxon>rosids</taxon>
        <taxon>fabids</taxon>
        <taxon>Celastrales</taxon>
        <taxon>Celastraceae</taxon>
        <taxon>Tripterygium</taxon>
    </lineage>
</organism>
<dbReference type="Pfam" id="PF06775">
    <property type="entry name" value="Seipin"/>
    <property type="match status" value="1"/>
</dbReference>
<dbReference type="OrthoDB" id="3990054at2759"/>
<dbReference type="EMBL" id="JAAARO010000006">
    <property type="protein sequence ID" value="KAF5745885.1"/>
    <property type="molecule type" value="Genomic_DNA"/>
</dbReference>
<keyword evidence="5" id="KW-0443">Lipid metabolism</keyword>
<dbReference type="InterPro" id="IPR009617">
    <property type="entry name" value="Seipin"/>
</dbReference>
<gene>
    <name evidence="8" type="ORF">HS088_TW06G00050</name>
</gene>
<dbReference type="Proteomes" id="UP000593562">
    <property type="component" value="Unassembled WGS sequence"/>
</dbReference>
<dbReference type="AlphaFoldDB" id="A0A7J7DHP6"/>
<keyword evidence="9" id="KW-1185">Reference proteome</keyword>
<evidence type="ECO:0000313" key="8">
    <source>
        <dbReference type="EMBL" id="KAF5745885.1"/>
    </source>
</evidence>
<protein>
    <recommendedName>
        <fullName evidence="10">Seipin-1</fullName>
    </recommendedName>
</protein>
<dbReference type="PANTHER" id="PTHR21212">
    <property type="entry name" value="BERNARDINELLI-SEIP CONGENITAL LIPODYSTROPHY 2 HOMOLOG BSCL2 PROTEIN"/>
    <property type="match status" value="1"/>
</dbReference>
<evidence type="ECO:0000256" key="2">
    <source>
        <dbReference type="ARBA" id="ARBA00022692"/>
    </source>
</evidence>
<keyword evidence="4 7" id="KW-1133">Transmembrane helix</keyword>
<dbReference type="FunCoup" id="A0A7J7DHP6">
    <property type="interactions" value="472"/>
</dbReference>